<keyword evidence="1" id="KW-0732">Signal</keyword>
<dbReference type="SUPFAM" id="SSF109998">
    <property type="entry name" value="Triger factor/SurA peptide-binding domain-like"/>
    <property type="match status" value="1"/>
</dbReference>
<keyword evidence="2 4" id="KW-0413">Isomerase</keyword>
<comment type="caution">
    <text evidence="4">The sequence shown here is derived from an EMBL/GenBank/DDBJ whole genome shotgun (WGS) entry which is preliminary data.</text>
</comment>
<dbReference type="InterPro" id="IPR000297">
    <property type="entry name" value="PPIase_PpiC"/>
</dbReference>
<protein>
    <submittedName>
        <fullName evidence="4">Peptidyl-prolyl cis-trans isomerase SurA</fullName>
        <ecNumber evidence="4">5.2.1.8</ecNumber>
    </submittedName>
</protein>
<dbReference type="InterPro" id="IPR027304">
    <property type="entry name" value="Trigger_fact/SurA_dom_sf"/>
</dbReference>
<accession>A0A8J8G5R3</accession>
<evidence type="ECO:0000259" key="3">
    <source>
        <dbReference type="PROSITE" id="PS50198"/>
    </source>
</evidence>
<dbReference type="PANTHER" id="PTHR47637">
    <property type="entry name" value="CHAPERONE SURA"/>
    <property type="match status" value="1"/>
</dbReference>
<dbReference type="Gene3D" id="3.10.50.40">
    <property type="match status" value="2"/>
</dbReference>
<reference evidence="4" key="1">
    <citation type="submission" date="2020-05" db="EMBL/GenBank/DDBJ databases">
        <title>Genomic Encyclopedia of Type Strains, Phase IV (KMG-V): Genome sequencing to study the core and pangenomes of soil and plant-associated prokaryotes.</title>
        <authorList>
            <person name="Whitman W."/>
        </authorList>
    </citation>
    <scope>NUCLEOTIDE SEQUENCE</scope>
    <source>
        <strain evidence="4">16F</strain>
    </source>
</reference>
<dbReference type="EC" id="5.2.1.8" evidence="4"/>
<dbReference type="PANTHER" id="PTHR47637:SF1">
    <property type="entry name" value="CHAPERONE SURA"/>
    <property type="match status" value="1"/>
</dbReference>
<dbReference type="EMBL" id="JABSNO010000004">
    <property type="protein sequence ID" value="NRS91734.1"/>
    <property type="molecule type" value="Genomic_DNA"/>
</dbReference>
<sequence>MKRIYIHSFLILIFSFSSIFSFAQISKGQMIDGIAVVVGNEIILDSDISEQMAYAKEQGGEVGNKCEFLEGILSNKLLIYEAKKDTLIENRTAAIKENSAQKYNQLLSNFPDEKTMLKQYSFRTKYEMQNVIEKADIDQYYSQQKFQRITDKADVTPNMVTDFYKENELKFPEVKDELTLAQIVQYPVLTDAHKKEIIDRLLKIKADIIAGESFESQARIYSEDPGSAAKGGAMKNITKGQMVKPFEASALNLQEGEISDPVESEFGYHLIKLDRKAGKIYDASHILIMAVPTEAEISTAKAKLDSIKGLIETGKFTFKDAAFKFSDDKATKFNAGIIQAQDGSSRIEKETLEANAAYQIAGVNKGDITEAFEDELNRRKAVKIIKVEGEFPRHTLSLESDYDKVKQMALNKKKNEMLDKFVKEKLPEIFISIDNRYDNCNLKSKFAK</sequence>
<evidence type="ECO:0000313" key="4">
    <source>
        <dbReference type="EMBL" id="NRS91734.1"/>
    </source>
</evidence>
<organism evidence="4 5">
    <name type="scientific">Frigoriflavimonas asaccharolytica</name>
    <dbReference type="NCBI Taxonomy" id="2735899"/>
    <lineage>
        <taxon>Bacteria</taxon>
        <taxon>Pseudomonadati</taxon>
        <taxon>Bacteroidota</taxon>
        <taxon>Flavobacteriia</taxon>
        <taxon>Flavobacteriales</taxon>
        <taxon>Weeksellaceae</taxon>
        <taxon>Frigoriflavimonas</taxon>
    </lineage>
</organism>
<feature type="domain" description="PpiC" evidence="3">
    <location>
        <begin position="195"/>
        <end position="275"/>
    </location>
</feature>
<dbReference type="AlphaFoldDB" id="A0A8J8G5R3"/>
<name>A0A8J8G5R3_9FLAO</name>
<gene>
    <name evidence="4" type="ORF">HNQ03_000801</name>
</gene>
<dbReference type="Proteomes" id="UP000610746">
    <property type="component" value="Unassembled WGS sequence"/>
</dbReference>
<proteinExistence type="predicted"/>
<dbReference type="SUPFAM" id="SSF54534">
    <property type="entry name" value="FKBP-like"/>
    <property type="match status" value="2"/>
</dbReference>
<evidence type="ECO:0000256" key="1">
    <source>
        <dbReference type="ARBA" id="ARBA00022729"/>
    </source>
</evidence>
<evidence type="ECO:0000313" key="5">
    <source>
        <dbReference type="Proteomes" id="UP000610746"/>
    </source>
</evidence>
<keyword evidence="5" id="KW-1185">Reference proteome</keyword>
<evidence type="ECO:0000256" key="2">
    <source>
        <dbReference type="PROSITE-ProRule" id="PRU00278"/>
    </source>
</evidence>
<dbReference type="GO" id="GO:0003755">
    <property type="term" value="F:peptidyl-prolyl cis-trans isomerase activity"/>
    <property type="evidence" value="ECO:0007669"/>
    <property type="project" value="UniProtKB-KW"/>
</dbReference>
<dbReference type="InterPro" id="IPR050280">
    <property type="entry name" value="OMP_Chaperone_SurA"/>
</dbReference>
<dbReference type="Pfam" id="PF00639">
    <property type="entry name" value="Rotamase"/>
    <property type="match status" value="2"/>
</dbReference>
<keyword evidence="2" id="KW-0697">Rotamase</keyword>
<dbReference type="RefSeq" id="WP_173778355.1">
    <property type="nucleotide sequence ID" value="NZ_JABSNO010000004.1"/>
</dbReference>
<dbReference type="InterPro" id="IPR046357">
    <property type="entry name" value="PPIase_dom_sf"/>
</dbReference>
<dbReference type="PROSITE" id="PS50198">
    <property type="entry name" value="PPIC_PPIASE_2"/>
    <property type="match status" value="1"/>
</dbReference>